<dbReference type="InterPro" id="IPR024344">
    <property type="entry name" value="MDMPI_metal-binding"/>
</dbReference>
<proteinExistence type="predicted"/>
<organism evidence="2 3">
    <name type="scientific">Terrabacter aerolatus</name>
    <dbReference type="NCBI Taxonomy" id="422442"/>
    <lineage>
        <taxon>Bacteria</taxon>
        <taxon>Bacillati</taxon>
        <taxon>Actinomycetota</taxon>
        <taxon>Actinomycetes</taxon>
        <taxon>Micrococcales</taxon>
        <taxon>Intrasporangiaceae</taxon>
        <taxon>Terrabacter</taxon>
    </lineage>
</organism>
<dbReference type="Gene3D" id="1.20.120.450">
    <property type="entry name" value="dinb family like domain"/>
    <property type="match status" value="1"/>
</dbReference>
<dbReference type="InterPro" id="IPR017517">
    <property type="entry name" value="Maleyloyr_isom"/>
</dbReference>
<evidence type="ECO:0000313" key="3">
    <source>
        <dbReference type="Proteomes" id="UP000321534"/>
    </source>
</evidence>
<dbReference type="RefSeq" id="WP_147062791.1">
    <property type="nucleotide sequence ID" value="NZ_BAAARO010000025.1"/>
</dbReference>
<protein>
    <recommendedName>
        <fullName evidence="1">Mycothiol-dependent maleylpyruvate isomerase metal-binding domain-containing protein</fullName>
    </recommendedName>
</protein>
<evidence type="ECO:0000313" key="2">
    <source>
        <dbReference type="EMBL" id="GEO28585.1"/>
    </source>
</evidence>
<dbReference type="NCBIfam" id="TIGR03083">
    <property type="entry name" value="maleylpyruvate isomerase family mycothiol-dependent enzyme"/>
    <property type="match status" value="1"/>
</dbReference>
<dbReference type="GO" id="GO:0046872">
    <property type="term" value="F:metal ion binding"/>
    <property type="evidence" value="ECO:0007669"/>
    <property type="project" value="InterPro"/>
</dbReference>
<accession>A0A512CWL1</accession>
<feature type="domain" description="Mycothiol-dependent maleylpyruvate isomerase metal-binding" evidence="1">
    <location>
        <begin position="10"/>
        <end position="122"/>
    </location>
</feature>
<gene>
    <name evidence="2" type="ORF">TAE01_03950</name>
</gene>
<dbReference type="OrthoDB" id="5178565at2"/>
<dbReference type="SUPFAM" id="SSF109854">
    <property type="entry name" value="DinB/YfiT-like putative metalloenzymes"/>
    <property type="match status" value="1"/>
</dbReference>
<reference evidence="2 3" key="1">
    <citation type="submission" date="2019-07" db="EMBL/GenBank/DDBJ databases">
        <title>Whole genome shotgun sequence of Terrabacter aerolatus NBRC 106305.</title>
        <authorList>
            <person name="Hosoyama A."/>
            <person name="Uohara A."/>
            <person name="Ohji S."/>
            <person name="Ichikawa N."/>
        </authorList>
    </citation>
    <scope>NUCLEOTIDE SEQUENCE [LARGE SCALE GENOMIC DNA]</scope>
    <source>
        <strain evidence="2 3">NBRC 106305</strain>
    </source>
</reference>
<dbReference type="EMBL" id="BJYX01000001">
    <property type="protein sequence ID" value="GEO28585.1"/>
    <property type="molecule type" value="Genomic_DNA"/>
</dbReference>
<name>A0A512CWL1_9MICO</name>
<sequence length="208" mass="22506">MDETLWSALEHERLSLADMLDELTPEQWGAPSLCDRWRVRDVAAHVAMTPTAPSLPTLVNRLVRARGDLWAAGAQIAVDHARRPTAQIVEELRRDAAARTMPLVTSADNLLMDALVHGQDIAVPLGLPRPMPRAAALAAFARVWGMGWPFHAKRRLAGVRLVATDADLDVGQGPVLEGELRILLLLVTGRTSAAVPHLSGAGLARVPR</sequence>
<dbReference type="Pfam" id="PF11716">
    <property type="entry name" value="MDMPI_N"/>
    <property type="match status" value="1"/>
</dbReference>
<dbReference type="Proteomes" id="UP000321534">
    <property type="component" value="Unassembled WGS sequence"/>
</dbReference>
<evidence type="ECO:0000259" key="1">
    <source>
        <dbReference type="Pfam" id="PF11716"/>
    </source>
</evidence>
<keyword evidence="3" id="KW-1185">Reference proteome</keyword>
<dbReference type="InterPro" id="IPR034660">
    <property type="entry name" value="DinB/YfiT-like"/>
</dbReference>
<dbReference type="AlphaFoldDB" id="A0A512CWL1"/>
<comment type="caution">
    <text evidence="2">The sequence shown here is derived from an EMBL/GenBank/DDBJ whole genome shotgun (WGS) entry which is preliminary data.</text>
</comment>